<evidence type="ECO:0000256" key="1">
    <source>
        <dbReference type="SAM" id="MobiDB-lite"/>
    </source>
</evidence>
<dbReference type="AlphaFoldDB" id="A0AAE1AK51"/>
<evidence type="ECO:0000313" key="2">
    <source>
        <dbReference type="EMBL" id="KAK3788676.1"/>
    </source>
</evidence>
<protein>
    <submittedName>
        <fullName evidence="2">Uncharacterized protein</fullName>
    </submittedName>
</protein>
<proteinExistence type="predicted"/>
<reference evidence="2" key="1">
    <citation type="journal article" date="2023" name="G3 (Bethesda)">
        <title>A reference genome for the long-term kleptoplast-retaining sea slug Elysia crispata morphotype clarki.</title>
        <authorList>
            <person name="Eastman K.E."/>
            <person name="Pendleton A.L."/>
            <person name="Shaikh M.A."/>
            <person name="Suttiyut T."/>
            <person name="Ogas R."/>
            <person name="Tomko P."/>
            <person name="Gavelis G."/>
            <person name="Widhalm J.R."/>
            <person name="Wisecaver J.H."/>
        </authorList>
    </citation>
    <scope>NUCLEOTIDE SEQUENCE</scope>
    <source>
        <strain evidence="2">ECLA1</strain>
    </source>
</reference>
<feature type="compositionally biased region" description="Basic residues" evidence="1">
    <location>
        <begin position="35"/>
        <end position="50"/>
    </location>
</feature>
<dbReference type="Proteomes" id="UP001283361">
    <property type="component" value="Unassembled WGS sequence"/>
</dbReference>
<organism evidence="2 3">
    <name type="scientific">Elysia crispata</name>
    <name type="common">lettuce slug</name>
    <dbReference type="NCBI Taxonomy" id="231223"/>
    <lineage>
        <taxon>Eukaryota</taxon>
        <taxon>Metazoa</taxon>
        <taxon>Spiralia</taxon>
        <taxon>Lophotrochozoa</taxon>
        <taxon>Mollusca</taxon>
        <taxon>Gastropoda</taxon>
        <taxon>Heterobranchia</taxon>
        <taxon>Euthyneura</taxon>
        <taxon>Panpulmonata</taxon>
        <taxon>Sacoglossa</taxon>
        <taxon>Placobranchoidea</taxon>
        <taxon>Plakobranchidae</taxon>
        <taxon>Elysia</taxon>
    </lineage>
</organism>
<accession>A0AAE1AK51</accession>
<feature type="region of interest" description="Disordered" evidence="1">
    <location>
        <begin position="1"/>
        <end position="55"/>
    </location>
</feature>
<name>A0AAE1AK51_9GAST</name>
<comment type="caution">
    <text evidence="2">The sequence shown here is derived from an EMBL/GenBank/DDBJ whole genome shotgun (WGS) entry which is preliminary data.</text>
</comment>
<evidence type="ECO:0000313" key="3">
    <source>
        <dbReference type="Proteomes" id="UP001283361"/>
    </source>
</evidence>
<keyword evidence="3" id="KW-1185">Reference proteome</keyword>
<sequence length="120" mass="13512">MARARTLTTDKGRRSLSKTPGFPRVQSDKGETIKRTKNSRNVREKKKLRRCALSPSSRQTELSGVNFPKIVSARRLCLTGNAKDMTSLEPSLILFRCFEEIPPSCSQRKCREMPIEAAGD</sequence>
<dbReference type="EMBL" id="JAWDGP010001750">
    <property type="protein sequence ID" value="KAK3788676.1"/>
    <property type="molecule type" value="Genomic_DNA"/>
</dbReference>
<gene>
    <name evidence="2" type="ORF">RRG08_016695</name>
</gene>